<dbReference type="RefSeq" id="WP_319922097.1">
    <property type="nucleotide sequence ID" value="NZ_FOFB01000018.1"/>
</dbReference>
<dbReference type="Pfam" id="PF02826">
    <property type="entry name" value="2-Hacid_dh_C"/>
    <property type="match status" value="1"/>
</dbReference>
<dbReference type="InterPro" id="IPR036291">
    <property type="entry name" value="NAD(P)-bd_dom_sf"/>
</dbReference>
<dbReference type="Pfam" id="PF00389">
    <property type="entry name" value="2-Hacid_dh"/>
    <property type="match status" value="1"/>
</dbReference>
<gene>
    <name evidence="7" type="ORF">SAMN05444359_11825</name>
</gene>
<sequence length="352" mass="38087">MSQAIARLGRRANASDYHENLNIGPPAREVKKHIYYTATHPPMKIVFLDTETVADLPEELDKFSQLGQFTGYRATSPEQVVPRLAGAQVVITNKVVIGQPELDQLPDLKLICVAATGTNNVDKEAAAARGIPVRNVSGYSTNAVAQLTITALFTLAMDLIHLNEAVYDGTYSKSPSFSYWRQPYYELGGARYGIIGMGTIGRRVAELATAYGAKVVYYSTSGRNTDQPYPAVSLDELLTTCEVISIHCPLTDATRNLIGQAELAKMKASAYLINVARGGIVNEAALVAALNDGQIAGAASDVFTTEPIPTDHPFLNVNERHRLLLTPHMGWASVEARMELLAGVRGNVGEGW</sequence>
<dbReference type="FunCoup" id="A0A1H9JQ55">
    <property type="interactions" value="128"/>
</dbReference>
<dbReference type="InterPro" id="IPR029753">
    <property type="entry name" value="D-isomer_DH_CS"/>
</dbReference>
<reference evidence="8" key="1">
    <citation type="submission" date="2016-10" db="EMBL/GenBank/DDBJ databases">
        <authorList>
            <person name="Varghese N."/>
            <person name="Submissions S."/>
        </authorList>
    </citation>
    <scope>NUCLEOTIDE SEQUENCE [LARGE SCALE GENOMIC DNA]</scope>
    <source>
        <strain evidence="8">DSM 24740</strain>
    </source>
</reference>
<dbReference type="STRING" id="478744.SAMN05444359_11825"/>
<evidence type="ECO:0000313" key="7">
    <source>
        <dbReference type="EMBL" id="SEQ89071.1"/>
    </source>
</evidence>
<feature type="domain" description="D-isomer specific 2-hydroxyacid dehydrogenase NAD-binding" evidence="6">
    <location>
        <begin position="151"/>
        <end position="330"/>
    </location>
</feature>
<dbReference type="PANTHER" id="PTHR43761">
    <property type="entry name" value="D-ISOMER SPECIFIC 2-HYDROXYACID DEHYDROGENASE FAMILY PROTEIN (AFU_ORTHOLOGUE AFUA_1G13630)"/>
    <property type="match status" value="1"/>
</dbReference>
<keyword evidence="3" id="KW-0520">NAD</keyword>
<comment type="similarity">
    <text evidence="1 4">Belongs to the D-isomer specific 2-hydroxyacid dehydrogenase family.</text>
</comment>
<dbReference type="EMBL" id="FOFB01000018">
    <property type="protein sequence ID" value="SEQ89071.1"/>
    <property type="molecule type" value="Genomic_DNA"/>
</dbReference>
<evidence type="ECO:0000256" key="1">
    <source>
        <dbReference type="ARBA" id="ARBA00005854"/>
    </source>
</evidence>
<dbReference type="InParanoid" id="A0A1H9JQ55"/>
<proteinExistence type="inferred from homology"/>
<dbReference type="Gene3D" id="3.40.50.720">
    <property type="entry name" value="NAD(P)-binding Rossmann-like Domain"/>
    <property type="match status" value="2"/>
</dbReference>
<dbReference type="Proteomes" id="UP000199021">
    <property type="component" value="Unassembled WGS sequence"/>
</dbReference>
<dbReference type="InterPro" id="IPR050418">
    <property type="entry name" value="D-iso_2-hydroxyacid_DH_PdxB"/>
</dbReference>
<dbReference type="PROSITE" id="PS00671">
    <property type="entry name" value="D_2_HYDROXYACID_DH_3"/>
    <property type="match status" value="1"/>
</dbReference>
<feature type="domain" description="D-isomer specific 2-hydroxyacid dehydrogenase catalytic" evidence="5">
    <location>
        <begin position="57"/>
        <end position="340"/>
    </location>
</feature>
<accession>A0A1H9JQ55</accession>
<dbReference type="CDD" id="cd12162">
    <property type="entry name" value="2-Hacid_dh_4"/>
    <property type="match status" value="1"/>
</dbReference>
<dbReference type="InterPro" id="IPR006140">
    <property type="entry name" value="D-isomer_DH_NAD-bd"/>
</dbReference>
<name>A0A1H9JQ55_9BACT</name>
<organism evidence="7 8">
    <name type="scientific">Neolewinella agarilytica</name>
    <dbReference type="NCBI Taxonomy" id="478744"/>
    <lineage>
        <taxon>Bacteria</taxon>
        <taxon>Pseudomonadati</taxon>
        <taxon>Bacteroidota</taxon>
        <taxon>Saprospiria</taxon>
        <taxon>Saprospirales</taxon>
        <taxon>Lewinellaceae</taxon>
        <taxon>Neolewinella</taxon>
    </lineage>
</organism>
<dbReference type="InterPro" id="IPR006139">
    <property type="entry name" value="D-isomer_2_OHA_DH_cat_dom"/>
</dbReference>
<evidence type="ECO:0000259" key="6">
    <source>
        <dbReference type="Pfam" id="PF02826"/>
    </source>
</evidence>
<dbReference type="GO" id="GO:0051287">
    <property type="term" value="F:NAD binding"/>
    <property type="evidence" value="ECO:0007669"/>
    <property type="project" value="InterPro"/>
</dbReference>
<dbReference type="SUPFAM" id="SSF51735">
    <property type="entry name" value="NAD(P)-binding Rossmann-fold domains"/>
    <property type="match status" value="1"/>
</dbReference>
<dbReference type="GO" id="GO:0016616">
    <property type="term" value="F:oxidoreductase activity, acting on the CH-OH group of donors, NAD or NADP as acceptor"/>
    <property type="evidence" value="ECO:0007669"/>
    <property type="project" value="InterPro"/>
</dbReference>
<dbReference type="AlphaFoldDB" id="A0A1H9JQ55"/>
<evidence type="ECO:0000256" key="3">
    <source>
        <dbReference type="ARBA" id="ARBA00023027"/>
    </source>
</evidence>
<evidence type="ECO:0000256" key="2">
    <source>
        <dbReference type="ARBA" id="ARBA00023002"/>
    </source>
</evidence>
<dbReference type="SUPFAM" id="SSF52283">
    <property type="entry name" value="Formate/glycerate dehydrogenase catalytic domain-like"/>
    <property type="match status" value="1"/>
</dbReference>
<dbReference type="PANTHER" id="PTHR43761:SF1">
    <property type="entry name" value="D-ISOMER SPECIFIC 2-HYDROXYACID DEHYDROGENASE CATALYTIC DOMAIN-CONTAINING PROTEIN-RELATED"/>
    <property type="match status" value="1"/>
</dbReference>
<evidence type="ECO:0000313" key="8">
    <source>
        <dbReference type="Proteomes" id="UP000199021"/>
    </source>
</evidence>
<protein>
    <submittedName>
        <fullName evidence="7">Glycerate dehydrogenase</fullName>
    </submittedName>
</protein>
<keyword evidence="2 4" id="KW-0560">Oxidoreductase</keyword>
<evidence type="ECO:0000256" key="4">
    <source>
        <dbReference type="RuleBase" id="RU003719"/>
    </source>
</evidence>
<keyword evidence="8" id="KW-1185">Reference proteome</keyword>
<evidence type="ECO:0000259" key="5">
    <source>
        <dbReference type="Pfam" id="PF00389"/>
    </source>
</evidence>